<dbReference type="EMBL" id="KV417332">
    <property type="protein sequence ID" value="KZO90901.1"/>
    <property type="molecule type" value="Genomic_DNA"/>
</dbReference>
<proteinExistence type="predicted"/>
<protein>
    <submittedName>
        <fullName evidence="2">Uncharacterized protein</fullName>
    </submittedName>
</protein>
<feature type="region of interest" description="Disordered" evidence="1">
    <location>
        <begin position="1"/>
        <end position="44"/>
    </location>
</feature>
<gene>
    <name evidence="2" type="ORF">CALVIDRAFT_531168</name>
</gene>
<evidence type="ECO:0000313" key="3">
    <source>
        <dbReference type="Proteomes" id="UP000076738"/>
    </source>
</evidence>
<dbReference type="Proteomes" id="UP000076738">
    <property type="component" value="Unassembled WGS sequence"/>
</dbReference>
<reference evidence="2 3" key="1">
    <citation type="journal article" date="2016" name="Mol. Biol. Evol.">
        <title>Comparative Genomics of Early-Diverging Mushroom-Forming Fungi Provides Insights into the Origins of Lignocellulose Decay Capabilities.</title>
        <authorList>
            <person name="Nagy L.G."/>
            <person name="Riley R."/>
            <person name="Tritt A."/>
            <person name="Adam C."/>
            <person name="Daum C."/>
            <person name="Floudas D."/>
            <person name="Sun H."/>
            <person name="Yadav J.S."/>
            <person name="Pangilinan J."/>
            <person name="Larsson K.H."/>
            <person name="Matsuura K."/>
            <person name="Barry K."/>
            <person name="Labutti K."/>
            <person name="Kuo R."/>
            <person name="Ohm R.A."/>
            <person name="Bhattacharya S.S."/>
            <person name="Shirouzu T."/>
            <person name="Yoshinaga Y."/>
            <person name="Martin F.M."/>
            <person name="Grigoriev I.V."/>
            <person name="Hibbett D.S."/>
        </authorList>
    </citation>
    <scope>NUCLEOTIDE SEQUENCE [LARGE SCALE GENOMIC DNA]</scope>
    <source>
        <strain evidence="2 3">TUFC12733</strain>
    </source>
</reference>
<name>A0A167GTS8_CALVF</name>
<keyword evidence="3" id="KW-1185">Reference proteome</keyword>
<evidence type="ECO:0000256" key="1">
    <source>
        <dbReference type="SAM" id="MobiDB-lite"/>
    </source>
</evidence>
<feature type="region of interest" description="Disordered" evidence="1">
    <location>
        <begin position="324"/>
        <end position="355"/>
    </location>
</feature>
<organism evidence="2 3">
    <name type="scientific">Calocera viscosa (strain TUFC12733)</name>
    <dbReference type="NCBI Taxonomy" id="1330018"/>
    <lineage>
        <taxon>Eukaryota</taxon>
        <taxon>Fungi</taxon>
        <taxon>Dikarya</taxon>
        <taxon>Basidiomycota</taxon>
        <taxon>Agaricomycotina</taxon>
        <taxon>Dacrymycetes</taxon>
        <taxon>Dacrymycetales</taxon>
        <taxon>Dacrymycetaceae</taxon>
        <taxon>Calocera</taxon>
    </lineage>
</organism>
<evidence type="ECO:0000313" key="2">
    <source>
        <dbReference type="EMBL" id="KZO90901.1"/>
    </source>
</evidence>
<accession>A0A167GTS8</accession>
<dbReference type="AlphaFoldDB" id="A0A167GTS8"/>
<sequence length="558" mass="63112">MKSEKITHKERRVGSPYIDRHGRSRTTSSAIKDEPGSSKPPRNIRNTVCVVGVYDPTAGKPGPNQQKIKIRGFIDALKEDGITEMMLFAVYEQYKLASSAKATEDGISNIHRLDVNKETRIVGHIRDYDSNELFYAVDYAWSALVWNAQWRLEAGHLPVYPKVYDLDHRVPSVLEYTQLRHHDDLRASDFALVYRYWFEVHEKRSQKTHSLCKEGRDILRADFNQVYDGQVSSSFTTASAEQIQITPDLRSLSSTAPEDVWTQPQYKWDGEVGLWRQPNIQVIPTLAILVHWSSERGSTIQASTTTIINALKLFYGHSELSFNPSKAGSPHKESNCPTDTHLGRSEAHWSGSAKGYQGESKDYATEGWLKASTDSVNDLTSSWLSVHIATAMMVQCNSHTQRPGRSQYFHETMAFSAAKFIALHVSEQFLAPVFHNFLRSPLSAKDLTVQGYTRELARGGMHLEVYVFQSDGTSFRFTDGAPTKNWTGNPEDTHCPACSEPMELGSKVSRRIKFKDGDRGVTEYRPDKKFRFLCIEERRVPPPVSGPPMDSPPAEYVR</sequence>